<dbReference type="InterPro" id="IPR003423">
    <property type="entry name" value="OMP_efflux"/>
</dbReference>
<dbReference type="PANTHER" id="PTHR30026:SF22">
    <property type="entry name" value="OUTER MEMBRANE EFFLUX PROTEIN"/>
    <property type="match status" value="1"/>
</dbReference>
<evidence type="ECO:0000256" key="9">
    <source>
        <dbReference type="SAM" id="SignalP"/>
    </source>
</evidence>
<evidence type="ECO:0000256" key="3">
    <source>
        <dbReference type="ARBA" id="ARBA00022448"/>
    </source>
</evidence>
<name>A0A286H041_9PROT</name>
<dbReference type="EMBL" id="OCNJ01000016">
    <property type="protein sequence ID" value="SOE01158.1"/>
    <property type="molecule type" value="Genomic_DNA"/>
</dbReference>
<keyword evidence="8" id="KW-0175">Coiled coil</keyword>
<evidence type="ECO:0000256" key="7">
    <source>
        <dbReference type="ARBA" id="ARBA00023237"/>
    </source>
</evidence>
<organism evidence="10 11">
    <name type="scientific">Caenispirillum bisanense</name>
    <dbReference type="NCBI Taxonomy" id="414052"/>
    <lineage>
        <taxon>Bacteria</taxon>
        <taxon>Pseudomonadati</taxon>
        <taxon>Pseudomonadota</taxon>
        <taxon>Alphaproteobacteria</taxon>
        <taxon>Rhodospirillales</taxon>
        <taxon>Novispirillaceae</taxon>
        <taxon>Caenispirillum</taxon>
    </lineage>
</organism>
<evidence type="ECO:0000256" key="6">
    <source>
        <dbReference type="ARBA" id="ARBA00023136"/>
    </source>
</evidence>
<keyword evidence="3" id="KW-0813">Transport</keyword>
<feature type="signal peptide" evidence="9">
    <location>
        <begin position="1"/>
        <end position="24"/>
    </location>
</feature>
<dbReference type="NCBIfam" id="TIGR01844">
    <property type="entry name" value="type_I_sec_TolC"/>
    <property type="match status" value="1"/>
</dbReference>
<keyword evidence="6" id="KW-0472">Membrane</keyword>
<dbReference type="RefSeq" id="WP_097281531.1">
    <property type="nucleotide sequence ID" value="NZ_OCNJ01000016.1"/>
</dbReference>
<dbReference type="GO" id="GO:0009279">
    <property type="term" value="C:cell outer membrane"/>
    <property type="evidence" value="ECO:0007669"/>
    <property type="project" value="UniProtKB-SubCell"/>
</dbReference>
<dbReference type="Pfam" id="PF02321">
    <property type="entry name" value="OEP"/>
    <property type="match status" value="2"/>
</dbReference>
<evidence type="ECO:0000256" key="2">
    <source>
        <dbReference type="ARBA" id="ARBA00007613"/>
    </source>
</evidence>
<evidence type="ECO:0000256" key="1">
    <source>
        <dbReference type="ARBA" id="ARBA00004442"/>
    </source>
</evidence>
<feature type="coiled-coil region" evidence="8">
    <location>
        <begin position="348"/>
        <end position="375"/>
    </location>
</feature>
<accession>A0A286H041</accession>
<dbReference type="Gene3D" id="1.20.1600.10">
    <property type="entry name" value="Outer membrane efflux proteins (OEP)"/>
    <property type="match status" value="1"/>
</dbReference>
<protein>
    <submittedName>
        <fullName evidence="10">Outer membrane protein</fullName>
    </submittedName>
</protein>
<dbReference type="Proteomes" id="UP000219621">
    <property type="component" value="Unassembled WGS sequence"/>
</dbReference>
<keyword evidence="5" id="KW-0812">Transmembrane</keyword>
<dbReference type="OrthoDB" id="9789368at2"/>
<reference evidence="10 11" key="1">
    <citation type="submission" date="2017-09" db="EMBL/GenBank/DDBJ databases">
        <authorList>
            <person name="Ehlers B."/>
            <person name="Leendertz F.H."/>
        </authorList>
    </citation>
    <scope>NUCLEOTIDE SEQUENCE [LARGE SCALE GENOMIC DNA]</scope>
    <source>
        <strain evidence="10 11">USBA 140</strain>
    </source>
</reference>
<dbReference type="InterPro" id="IPR010130">
    <property type="entry name" value="T1SS_OMP_TolC"/>
</dbReference>
<keyword evidence="9" id="KW-0732">Signal</keyword>
<evidence type="ECO:0000313" key="11">
    <source>
        <dbReference type="Proteomes" id="UP000219621"/>
    </source>
</evidence>
<keyword evidence="4" id="KW-1134">Transmembrane beta strand</keyword>
<dbReference type="GO" id="GO:1990281">
    <property type="term" value="C:efflux pump complex"/>
    <property type="evidence" value="ECO:0007669"/>
    <property type="project" value="TreeGrafter"/>
</dbReference>
<dbReference type="GO" id="GO:0015562">
    <property type="term" value="F:efflux transmembrane transporter activity"/>
    <property type="evidence" value="ECO:0007669"/>
    <property type="project" value="InterPro"/>
</dbReference>
<keyword evidence="7" id="KW-0998">Cell outer membrane</keyword>
<evidence type="ECO:0000256" key="4">
    <source>
        <dbReference type="ARBA" id="ARBA00022452"/>
    </source>
</evidence>
<evidence type="ECO:0000256" key="8">
    <source>
        <dbReference type="SAM" id="Coils"/>
    </source>
</evidence>
<sequence>MQKTVSLAVAVLLFGAAAVPAAHAESLEEALAAAYLNNPTLRAQRAAVRAVDESVPQALSGWRPTVTLNGSAGLADTTSRVASVSRDQDLTTRSYDLTVTQPLFRGFRTEAAVDRAQNSVRAAQAGLQATEQDVLLAAAVAYLDVIEAQAVVELTTNNVQVLERQLEATRDRFRVGEVTRTDVAQAEARVAGAVADRIAAESDLQARRATYERVVGAVPGEVQNPAEVSNLPDSLEESVRLAITSAPGVVSQQYTADAAVDGIREVRGELLPSVNLRASYGEDWERTQEDSSTETASVVVQATVPLYQAGAVYSRLREQKHRAGQSRIQVDEARFEAREAAVQAWENLAAARASIESLSAQVEAANIALEGVQREAQVGARTVLDVLDQEQELLNARVSLVRAQRNSYVAGYQLLAAVGRMTVGSLGLPVETYDPDAHYLDVRNQWFGSSQWADDDAELARTGTDKGGVVGVKLGE</sequence>
<evidence type="ECO:0000313" key="10">
    <source>
        <dbReference type="EMBL" id="SOE01158.1"/>
    </source>
</evidence>
<dbReference type="GO" id="GO:0015288">
    <property type="term" value="F:porin activity"/>
    <property type="evidence" value="ECO:0007669"/>
    <property type="project" value="TreeGrafter"/>
</dbReference>
<comment type="subcellular location">
    <subcellularLocation>
        <location evidence="1">Cell outer membrane</location>
    </subcellularLocation>
</comment>
<dbReference type="InterPro" id="IPR051906">
    <property type="entry name" value="TolC-like"/>
</dbReference>
<keyword evidence="11" id="KW-1185">Reference proteome</keyword>
<dbReference type="AlphaFoldDB" id="A0A286H041"/>
<dbReference type="SUPFAM" id="SSF56954">
    <property type="entry name" value="Outer membrane efflux proteins (OEP)"/>
    <property type="match status" value="1"/>
</dbReference>
<feature type="chain" id="PRO_5013126500" evidence="9">
    <location>
        <begin position="25"/>
        <end position="476"/>
    </location>
</feature>
<proteinExistence type="inferred from homology"/>
<dbReference type="PANTHER" id="PTHR30026">
    <property type="entry name" value="OUTER MEMBRANE PROTEIN TOLC"/>
    <property type="match status" value="1"/>
</dbReference>
<feature type="coiled-coil region" evidence="8">
    <location>
        <begin position="113"/>
        <end position="172"/>
    </location>
</feature>
<evidence type="ECO:0000256" key="5">
    <source>
        <dbReference type="ARBA" id="ARBA00022692"/>
    </source>
</evidence>
<comment type="similarity">
    <text evidence="2">Belongs to the outer membrane factor (OMF) (TC 1.B.17) family.</text>
</comment>
<gene>
    <name evidence="10" type="ORF">SAMN05421508_11647</name>
</gene>